<dbReference type="Proteomes" id="UP001494588">
    <property type="component" value="Unassembled WGS sequence"/>
</dbReference>
<evidence type="ECO:0000256" key="1">
    <source>
        <dbReference type="ARBA" id="ARBA00022679"/>
    </source>
</evidence>
<reference evidence="4 5" key="1">
    <citation type="submission" date="2024-01" db="EMBL/GenBank/DDBJ databases">
        <title>The diversity of rhizobia nodulating Mimosa spp. in eleven states of Brazil covering several biomes is determined by host plant, location, and edaphic factors.</title>
        <authorList>
            <person name="Rouws L."/>
            <person name="Barauna A."/>
            <person name="Beukes C."/>
            <person name="De Faria S.M."/>
            <person name="Gross E."/>
            <person name="Dos Reis Junior F.B."/>
            <person name="Simon M."/>
            <person name="Maluk M."/>
            <person name="Odee D.W."/>
            <person name="Kenicer G."/>
            <person name="Young J.P.W."/>
            <person name="Reis V.M."/>
            <person name="Zilli J."/>
            <person name="James E.K."/>
        </authorList>
    </citation>
    <scope>NUCLEOTIDE SEQUENCE [LARGE SCALE GENOMIC DNA]</scope>
    <source>
        <strain evidence="4 5">JPY77</strain>
    </source>
</reference>
<dbReference type="PANTHER" id="PTHR10584:SF166">
    <property type="entry name" value="RIBOKINASE"/>
    <property type="match status" value="1"/>
</dbReference>
<feature type="domain" description="Carbohydrate kinase PfkB" evidence="3">
    <location>
        <begin position="1"/>
        <end position="296"/>
    </location>
</feature>
<organism evidence="4 5">
    <name type="scientific">Paraburkholderia sabiae</name>
    <dbReference type="NCBI Taxonomy" id="273251"/>
    <lineage>
        <taxon>Bacteria</taxon>
        <taxon>Pseudomonadati</taxon>
        <taxon>Pseudomonadota</taxon>
        <taxon>Betaproteobacteria</taxon>
        <taxon>Burkholderiales</taxon>
        <taxon>Burkholderiaceae</taxon>
        <taxon>Paraburkholderia</taxon>
    </lineage>
</organism>
<dbReference type="InterPro" id="IPR029056">
    <property type="entry name" value="Ribokinase-like"/>
</dbReference>
<evidence type="ECO:0000313" key="5">
    <source>
        <dbReference type="Proteomes" id="UP001494588"/>
    </source>
</evidence>
<dbReference type="RefSeq" id="WP_201659368.1">
    <property type="nucleotide sequence ID" value="NZ_CAJHCS010000034.1"/>
</dbReference>
<dbReference type="EMBL" id="JAZHGC010000037">
    <property type="protein sequence ID" value="MEM5290547.1"/>
    <property type="molecule type" value="Genomic_DNA"/>
</dbReference>
<accession>A0ABU9QM42</accession>
<evidence type="ECO:0000313" key="4">
    <source>
        <dbReference type="EMBL" id="MEM5290547.1"/>
    </source>
</evidence>
<name>A0ABU9QM42_9BURK</name>
<evidence type="ECO:0000259" key="3">
    <source>
        <dbReference type="Pfam" id="PF00294"/>
    </source>
</evidence>
<dbReference type="InterPro" id="IPR011611">
    <property type="entry name" value="PfkB_dom"/>
</dbReference>
<evidence type="ECO:0000256" key="2">
    <source>
        <dbReference type="ARBA" id="ARBA00022777"/>
    </source>
</evidence>
<proteinExistence type="predicted"/>
<protein>
    <submittedName>
        <fullName evidence="4">PfkB family carbohydrate kinase</fullName>
    </submittedName>
</protein>
<dbReference type="SUPFAM" id="SSF53613">
    <property type="entry name" value="Ribokinase-like"/>
    <property type="match status" value="1"/>
</dbReference>
<dbReference type="Gene3D" id="3.40.1190.20">
    <property type="match status" value="1"/>
</dbReference>
<sequence>MAFIASIGSINIDLQMRIDEPLDAETVRAHDFSRLPGGKAANRAYLARLLGHEAVLIGMVGSDDFGKEALAQPGGIGVDVNGVGVAQGAATAVSVILVPSDGKKHIVLASNANEIWRLVDIDRAIDKMASLPADTLVTMDGEIDANAFRALLGAAMKRDARIVVDPSPPTHLVADAIRSLWPNVYALTPNEEEASALTGINIESEADAVRAARYLRDNGIALACIKRSDGGCVAASTEGVTAVRVGPVDVVDSTGAGDAFTGALAVALAEQRPLDAALRFATAAANLAVTRWGSQQAYGRRDEIDGWGARLSTETLGD</sequence>
<dbReference type="PROSITE" id="PS00584">
    <property type="entry name" value="PFKB_KINASES_2"/>
    <property type="match status" value="1"/>
</dbReference>
<dbReference type="Pfam" id="PF00294">
    <property type="entry name" value="PfkB"/>
    <property type="match status" value="1"/>
</dbReference>
<dbReference type="InterPro" id="IPR002173">
    <property type="entry name" value="Carboh/pur_kinase_PfkB_CS"/>
</dbReference>
<dbReference type="GO" id="GO:0016301">
    <property type="term" value="F:kinase activity"/>
    <property type="evidence" value="ECO:0007669"/>
    <property type="project" value="UniProtKB-KW"/>
</dbReference>
<keyword evidence="1" id="KW-0808">Transferase</keyword>
<comment type="caution">
    <text evidence="4">The sequence shown here is derived from an EMBL/GenBank/DDBJ whole genome shotgun (WGS) entry which is preliminary data.</text>
</comment>
<gene>
    <name evidence="4" type="ORF">V4C55_32995</name>
</gene>
<keyword evidence="5" id="KW-1185">Reference proteome</keyword>
<keyword evidence="2 4" id="KW-0418">Kinase</keyword>
<dbReference type="PANTHER" id="PTHR10584">
    <property type="entry name" value="SUGAR KINASE"/>
    <property type="match status" value="1"/>
</dbReference>